<dbReference type="FunFam" id="3.80.10.10:FF:001164">
    <property type="entry name" value="GH01279p"/>
    <property type="match status" value="1"/>
</dbReference>
<dbReference type="SMART" id="SM00220">
    <property type="entry name" value="S_TKc"/>
    <property type="match status" value="1"/>
</dbReference>
<evidence type="ECO:0000256" key="3">
    <source>
        <dbReference type="ARBA" id="ARBA00022614"/>
    </source>
</evidence>
<keyword evidence="13" id="KW-0732">Signal</keyword>
<dbReference type="EMBL" id="GL832989">
    <property type="protein sequence ID" value="EGD79945.1"/>
    <property type="molecule type" value="Genomic_DNA"/>
</dbReference>
<evidence type="ECO:0000256" key="4">
    <source>
        <dbReference type="ARBA" id="ARBA00022679"/>
    </source>
</evidence>
<dbReference type="EC" id="2.7.11.1" evidence="1"/>
<name>F2UQP0_SALR5</name>
<dbReference type="Proteomes" id="UP000007799">
    <property type="component" value="Unassembled WGS sequence"/>
</dbReference>
<dbReference type="InterPro" id="IPR003591">
    <property type="entry name" value="Leu-rich_rpt_typical-subtyp"/>
</dbReference>
<keyword evidence="6" id="KW-0547">Nucleotide-binding</keyword>
<accession>F2UQP0</accession>
<keyword evidence="12" id="KW-0812">Transmembrane</keyword>
<dbReference type="PANTHER" id="PTHR48005:SF13">
    <property type="entry name" value="SERINE_THREONINE-PROTEIN KINASE DDB_G0278509-RELATED"/>
    <property type="match status" value="1"/>
</dbReference>
<keyword evidence="2" id="KW-0723">Serine/threonine-protein kinase</keyword>
<organism evidence="16">
    <name type="scientific">Salpingoeca rosetta (strain ATCC 50818 / BSB-021)</name>
    <dbReference type="NCBI Taxonomy" id="946362"/>
    <lineage>
        <taxon>Eukaryota</taxon>
        <taxon>Choanoflagellata</taxon>
        <taxon>Craspedida</taxon>
        <taxon>Salpingoecidae</taxon>
        <taxon>Salpingoeca</taxon>
    </lineage>
</organism>
<feature type="transmembrane region" description="Helical" evidence="12">
    <location>
        <begin position="912"/>
        <end position="932"/>
    </location>
</feature>
<comment type="catalytic activity">
    <reaction evidence="9">
        <text>L-threonyl-[protein] + ATP = O-phospho-L-threonyl-[protein] + ADP + H(+)</text>
        <dbReference type="Rhea" id="RHEA:46608"/>
        <dbReference type="Rhea" id="RHEA-COMP:11060"/>
        <dbReference type="Rhea" id="RHEA-COMP:11605"/>
        <dbReference type="ChEBI" id="CHEBI:15378"/>
        <dbReference type="ChEBI" id="CHEBI:30013"/>
        <dbReference type="ChEBI" id="CHEBI:30616"/>
        <dbReference type="ChEBI" id="CHEBI:61977"/>
        <dbReference type="ChEBI" id="CHEBI:456216"/>
        <dbReference type="EC" id="2.7.11.1"/>
    </reaction>
</comment>
<evidence type="ECO:0000256" key="7">
    <source>
        <dbReference type="ARBA" id="ARBA00022777"/>
    </source>
</evidence>
<dbReference type="Gene3D" id="3.80.10.10">
    <property type="entry name" value="Ribonuclease Inhibitor"/>
    <property type="match status" value="2"/>
</dbReference>
<evidence type="ECO:0000313" key="15">
    <source>
        <dbReference type="EMBL" id="EGD79945.1"/>
    </source>
</evidence>
<keyword evidence="12" id="KW-0472">Membrane</keyword>
<dbReference type="STRING" id="946362.F2UQP0"/>
<keyword evidence="16" id="KW-1185">Reference proteome</keyword>
<dbReference type="InterPro" id="IPR032675">
    <property type="entry name" value="LRR_dom_sf"/>
</dbReference>
<dbReference type="InterPro" id="IPR001611">
    <property type="entry name" value="Leu-rich_rpt"/>
</dbReference>
<proteinExistence type="predicted"/>
<dbReference type="InterPro" id="IPR000719">
    <property type="entry name" value="Prot_kinase_dom"/>
</dbReference>
<protein>
    <recommendedName>
        <fullName evidence="1">non-specific serine/threonine protein kinase</fullName>
        <ecNumber evidence="1">2.7.11.1</ecNumber>
    </recommendedName>
</protein>
<dbReference type="Pfam" id="PF13855">
    <property type="entry name" value="LRR_8"/>
    <property type="match status" value="2"/>
</dbReference>
<keyword evidence="7 15" id="KW-0418">Kinase</keyword>
<dbReference type="OrthoDB" id="676979at2759"/>
<dbReference type="GO" id="GO:0005524">
    <property type="term" value="F:ATP binding"/>
    <property type="evidence" value="ECO:0007669"/>
    <property type="project" value="UniProtKB-KW"/>
</dbReference>
<evidence type="ECO:0000313" key="16">
    <source>
        <dbReference type="Proteomes" id="UP000007799"/>
    </source>
</evidence>
<evidence type="ECO:0000256" key="5">
    <source>
        <dbReference type="ARBA" id="ARBA00022737"/>
    </source>
</evidence>
<dbReference type="FunFam" id="3.30.200.20:FF:000180">
    <property type="entry name" value="serine/threonine-protein kinase STY46-like"/>
    <property type="match status" value="1"/>
</dbReference>
<dbReference type="SUPFAM" id="SSF52047">
    <property type="entry name" value="RNI-like"/>
    <property type="match status" value="1"/>
</dbReference>
<evidence type="ECO:0000256" key="6">
    <source>
        <dbReference type="ARBA" id="ARBA00022741"/>
    </source>
</evidence>
<feature type="domain" description="Protein kinase" evidence="14">
    <location>
        <begin position="971"/>
        <end position="1276"/>
    </location>
</feature>
<keyword evidence="3" id="KW-0433">Leucine-rich repeat</keyword>
<dbReference type="InterPro" id="IPR011009">
    <property type="entry name" value="Kinase-like_dom_sf"/>
</dbReference>
<dbReference type="eggNOG" id="KOG4641">
    <property type="taxonomic scope" value="Eukaryota"/>
</dbReference>
<dbReference type="InterPro" id="IPR051420">
    <property type="entry name" value="Ser_Thr_Kinases_DiverseReg"/>
</dbReference>
<comment type="catalytic activity">
    <reaction evidence="10">
        <text>L-seryl-[protein] + ATP = O-phospho-L-seryl-[protein] + ADP + H(+)</text>
        <dbReference type="Rhea" id="RHEA:17989"/>
        <dbReference type="Rhea" id="RHEA-COMP:9863"/>
        <dbReference type="Rhea" id="RHEA-COMP:11604"/>
        <dbReference type="ChEBI" id="CHEBI:15378"/>
        <dbReference type="ChEBI" id="CHEBI:29999"/>
        <dbReference type="ChEBI" id="CHEBI:30616"/>
        <dbReference type="ChEBI" id="CHEBI:83421"/>
        <dbReference type="ChEBI" id="CHEBI:456216"/>
        <dbReference type="EC" id="2.7.11.1"/>
    </reaction>
</comment>
<dbReference type="SUPFAM" id="SSF52058">
    <property type="entry name" value="L domain-like"/>
    <property type="match status" value="1"/>
</dbReference>
<evidence type="ECO:0000256" key="13">
    <source>
        <dbReference type="SAM" id="SignalP"/>
    </source>
</evidence>
<evidence type="ECO:0000256" key="8">
    <source>
        <dbReference type="ARBA" id="ARBA00022840"/>
    </source>
</evidence>
<dbReference type="Gene3D" id="3.30.200.20">
    <property type="entry name" value="Phosphorylase Kinase, domain 1"/>
    <property type="match status" value="1"/>
</dbReference>
<evidence type="ECO:0000256" key="9">
    <source>
        <dbReference type="ARBA" id="ARBA00047899"/>
    </source>
</evidence>
<feature type="chain" id="PRO_5003287825" description="non-specific serine/threonine protein kinase" evidence="13">
    <location>
        <begin position="28"/>
        <end position="1276"/>
    </location>
</feature>
<dbReference type="eggNOG" id="KOG0192">
    <property type="taxonomic scope" value="Eukaryota"/>
</dbReference>
<evidence type="ECO:0000259" key="14">
    <source>
        <dbReference type="PROSITE" id="PS50011"/>
    </source>
</evidence>
<keyword evidence="8" id="KW-0067">ATP-binding</keyword>
<dbReference type="GO" id="GO:0004674">
    <property type="term" value="F:protein serine/threonine kinase activity"/>
    <property type="evidence" value="ECO:0007669"/>
    <property type="project" value="UniProtKB-KW"/>
</dbReference>
<dbReference type="GeneID" id="16069096"/>
<feature type="region of interest" description="Disordered" evidence="11">
    <location>
        <begin position="74"/>
        <end position="105"/>
    </location>
</feature>
<keyword evidence="4" id="KW-0808">Transferase</keyword>
<dbReference type="SMART" id="SM00369">
    <property type="entry name" value="LRR_TYP"/>
    <property type="match status" value="11"/>
</dbReference>
<dbReference type="SUPFAM" id="SSF56112">
    <property type="entry name" value="Protein kinase-like (PK-like)"/>
    <property type="match status" value="1"/>
</dbReference>
<gene>
    <name evidence="15" type="ORF">PTSG_10227</name>
</gene>
<dbReference type="InParanoid" id="F2UQP0"/>
<dbReference type="KEGG" id="sre:PTSG_10227"/>
<dbReference type="RefSeq" id="XP_004988566.1">
    <property type="nucleotide sequence ID" value="XM_004988509.1"/>
</dbReference>
<dbReference type="Gene3D" id="1.10.510.10">
    <property type="entry name" value="Transferase(Phosphotransferase) domain 1"/>
    <property type="match status" value="1"/>
</dbReference>
<dbReference type="AlphaFoldDB" id="F2UQP0"/>
<feature type="compositionally biased region" description="Polar residues" evidence="11">
    <location>
        <begin position="79"/>
        <end position="98"/>
    </location>
</feature>
<dbReference type="Pfam" id="PF07714">
    <property type="entry name" value="PK_Tyr_Ser-Thr"/>
    <property type="match status" value="2"/>
</dbReference>
<evidence type="ECO:0000256" key="11">
    <source>
        <dbReference type="SAM" id="MobiDB-lite"/>
    </source>
</evidence>
<evidence type="ECO:0000256" key="10">
    <source>
        <dbReference type="ARBA" id="ARBA00048679"/>
    </source>
</evidence>
<dbReference type="InterPro" id="IPR001245">
    <property type="entry name" value="Ser-Thr/Tyr_kinase_cat_dom"/>
</dbReference>
<reference evidence="15" key="1">
    <citation type="submission" date="2009-08" db="EMBL/GenBank/DDBJ databases">
        <title>Annotation of Salpingoeca rosetta.</title>
        <authorList>
            <consortium name="The Broad Institute Genome Sequencing Platform"/>
            <person name="Russ C."/>
            <person name="Cuomo C."/>
            <person name="Burger G."/>
            <person name="Gray M.W."/>
            <person name="Holland P.W.H."/>
            <person name="King N."/>
            <person name="Lang F.B.F."/>
            <person name="Roger A.J."/>
            <person name="Ruiz-Trillo I."/>
            <person name="Young S.K."/>
            <person name="Zeng Q."/>
            <person name="Gargeya S."/>
            <person name="Alvarado L."/>
            <person name="Berlin A."/>
            <person name="Chapman S.B."/>
            <person name="Chen Z."/>
            <person name="Freedman E."/>
            <person name="Gellesch M."/>
            <person name="Goldberg J."/>
            <person name="Griggs A."/>
            <person name="Gujja S."/>
            <person name="Heilman E."/>
            <person name="Heiman D."/>
            <person name="Howarth C."/>
            <person name="Mehta T."/>
            <person name="Neiman D."/>
            <person name="Pearson M."/>
            <person name="Roberts A."/>
            <person name="Saif S."/>
            <person name="Shea T."/>
            <person name="Shenoy N."/>
            <person name="Sisk P."/>
            <person name="Stolte C."/>
            <person name="Sykes S."/>
            <person name="White J."/>
            <person name="Yandava C."/>
            <person name="Haas B."/>
            <person name="Nusbaum C."/>
            <person name="Birren B."/>
        </authorList>
    </citation>
    <scope>NUCLEOTIDE SEQUENCE [LARGE SCALE GENOMIC DNA]</scope>
    <source>
        <strain evidence="15">ATCC 50818</strain>
    </source>
</reference>
<keyword evidence="5" id="KW-0677">Repeat</keyword>
<keyword evidence="12" id="KW-1133">Transmembrane helix</keyword>
<feature type="signal peptide" evidence="13">
    <location>
        <begin position="1"/>
        <end position="27"/>
    </location>
</feature>
<evidence type="ECO:0000256" key="1">
    <source>
        <dbReference type="ARBA" id="ARBA00012513"/>
    </source>
</evidence>
<evidence type="ECO:0000256" key="2">
    <source>
        <dbReference type="ARBA" id="ARBA00022527"/>
    </source>
</evidence>
<evidence type="ECO:0000256" key="12">
    <source>
        <dbReference type="SAM" id="Phobius"/>
    </source>
</evidence>
<dbReference type="PANTHER" id="PTHR48005">
    <property type="entry name" value="LEUCINE RICH REPEAT KINASE 2"/>
    <property type="match status" value="1"/>
</dbReference>
<dbReference type="PROSITE" id="PS50011">
    <property type="entry name" value="PROTEIN_KINASE_DOM"/>
    <property type="match status" value="1"/>
</dbReference>
<sequence length="1276" mass="140977">MQPSSLLFPLVLVLVACTLSAPSVTLAEESTGAGLLCQDVDNTLQRIVASFHKNGVPFIGVEARDLRTAAEATAAPTMPSHNASTSHTNGLNSQQTAFPDSENVGEEPIDLLPIYRWLKASASGEGRTKHCTLTNFLREPGCHPTVVEGSENVTVIRITFDGSLPSPLAYGADLPTDWPYDVPQLVLDGQVTQGPLEWLLENGPRSGGTWTGVKTLHITGLSFRTLHLANITATTFPSLECLEIINNRHLHLNVDNFTPPMQLRALILNNNSMTTLPRNMFASLSQLKELRLDYNRFRRLNHTIFAPLSNLTVLSFIHNRLLSRSMFFLRHLGQLQRLDVRFNDLTRLISRAYWQLTSLTHLWLGDNPIGRLPQDLLANMTRLDVIDISSAHVSLVPRGFLSDNKVLGRIDLANNLLSRLPAHLLNGLTHLHTVRLRNNVITTLHRDFFRDAHALTTLDLSRNGLGGLHPTLLSSCPGLTEFNCNHNELRLLPPLFFQNNTNVTHVRLSDNAITSLEGVLRGPHQPHVLDLQNNHLTSLPIDMDVSELQQLLLSGNPLVHQPSTEGMVALHTLQMNGHRISRLDLTPILALDSLTTLEAAAADPSIGSTLAGVNWERIPAFSGTKLHTLVLTNVAARDFLLASLGRKPQPTTPLALKLRDLRLGWRGFSEADFSMEDLCTLLAEEVLQFRLTHTDFEELKLCEDVEFQAVHLPNNPQLTSVTVPNELLELNVAGSAKLSIISGQNIEVLDISGTSVRASITLCTHHGQRVLFARNMALRPRSIEAEIPVLAVMERCLRLVDVLDISGNSWITRANIVSRYAGLPIVISDHPVQSISGANRPHNDRAPIFQLQDTPVQCEVKFTTEDLVPREQAQAGGALRPVAYSVYSFQCTCSRGFHMSGGQCVHDDRETVNIAILSVFAGLAFGLLMAWLSRRYRGLTKRIGLQQQLLVEMDEEVMALKKAWEIEFGELRLVERVAAGAFGVVFKAEWDTVTVAVKVMQQGVMMFDENTVQEFEKEVEFLQKTRHPNVVRFFGAGTDPSGSPFLVLEFVAMGSLKDLLRKDMEEVLSELRLLRDVASGMAFIHSLDQVHRDLKSGNVLVSGRLRAKISDFGSIRQCFTGTATTTAATAPGVSRTSSLRGSITSDVMYSQHAGTATMVSATLTAGVGTPLYMAPEALMGDKYDAKADVFSFGVLMWEVSTQRVPDLLQQEKGDGYRGPMLATLFNLLEEGKRLKFEDNDDGAFVFPEWFQALAESCMALQPELRPSFASLDARFI</sequence>